<protein>
    <submittedName>
        <fullName evidence="1">Uncharacterized protein</fullName>
    </submittedName>
</protein>
<organism evidence="1 2">
    <name type="scientific">Bacillus cytotoxicus</name>
    <dbReference type="NCBI Taxonomy" id="580165"/>
    <lineage>
        <taxon>Bacteria</taxon>
        <taxon>Bacillati</taxon>
        <taxon>Bacillota</taxon>
        <taxon>Bacilli</taxon>
        <taxon>Bacillales</taxon>
        <taxon>Bacillaceae</taxon>
        <taxon>Bacillus</taxon>
        <taxon>Bacillus cereus group</taxon>
    </lineage>
</organism>
<keyword evidence="2" id="KW-1185">Reference proteome</keyword>
<dbReference type="Proteomes" id="UP001202289">
    <property type="component" value="Unassembled WGS sequence"/>
</dbReference>
<dbReference type="EMBL" id="JAMBOP010000004">
    <property type="protein sequence ID" value="MCM3735213.1"/>
    <property type="molecule type" value="Genomic_DNA"/>
</dbReference>
<reference evidence="1" key="1">
    <citation type="submission" date="2022-05" db="EMBL/GenBank/DDBJ databases">
        <title>Comparative Genomics of Spacecraft Associated Microbes.</title>
        <authorList>
            <person name="Tran M.T."/>
            <person name="Wright A."/>
            <person name="Seuylemezian A."/>
            <person name="Eisen J."/>
            <person name="Coil D."/>
        </authorList>
    </citation>
    <scope>NUCLEOTIDE SEQUENCE</scope>
    <source>
        <strain evidence="1">FAIRING 10M-2.2</strain>
    </source>
</reference>
<evidence type="ECO:0000313" key="2">
    <source>
        <dbReference type="Proteomes" id="UP001202289"/>
    </source>
</evidence>
<comment type="caution">
    <text evidence="1">The sequence shown here is derived from an EMBL/GenBank/DDBJ whole genome shotgun (WGS) entry which is preliminary data.</text>
</comment>
<gene>
    <name evidence="1" type="ORF">M3215_05105</name>
</gene>
<proteinExistence type="predicted"/>
<accession>A0ACC6A3J2</accession>
<name>A0ACC6A3J2_9BACI</name>
<evidence type="ECO:0000313" key="1">
    <source>
        <dbReference type="EMBL" id="MCM3735213.1"/>
    </source>
</evidence>
<sequence length="306" mass="36228">MLKRRPSELIIENKKLLIPRVQCIVYGNFIKLESKSRKLELKILCPIHKTLEEDDFLDMYLNTYPDFNHGEQSYYYQRYNFEDSNIYIEGEKFEILNGNIQINYLSIRDFSVEMDLELKSHDNQIICSKWFLYPVIKEADNIEENLYFKNLIPKIVINPDESTEHSTTAKPIEELCLEDFSVSPVWEWDLENENLMIQDETWVKPSNIDKIFMIDMAEIFIKADLSIDSQITSYPCILNIAIDQSIHQLAILEGSVYINREYIMLEDFFIEQTSLNQVTFYIQDQVFKVKLDRTGRKIPIDLKLTV</sequence>